<dbReference type="InterPro" id="IPR009362">
    <property type="entry name" value="YhcG_C"/>
</dbReference>
<keyword evidence="3" id="KW-1185">Reference proteome</keyword>
<dbReference type="Proteomes" id="UP001056610">
    <property type="component" value="Chromosome"/>
</dbReference>
<evidence type="ECO:0000313" key="3">
    <source>
        <dbReference type="Proteomes" id="UP001056610"/>
    </source>
</evidence>
<proteinExistence type="predicted"/>
<evidence type="ECO:0000259" key="1">
    <source>
        <dbReference type="Pfam" id="PF06250"/>
    </source>
</evidence>
<protein>
    <submittedName>
        <fullName evidence="2">PDDEXK nuclease domain-containing protein</fullName>
    </submittedName>
</protein>
<dbReference type="EMBL" id="CP097320">
    <property type="protein sequence ID" value="UQX10186.1"/>
    <property type="molecule type" value="Genomic_DNA"/>
</dbReference>
<dbReference type="PANTHER" id="PTHR30547">
    <property type="entry name" value="UNCHARACTERIZED PROTEIN YHCG-RELATED"/>
    <property type="match status" value="1"/>
</dbReference>
<name>A0ABY4QJL5_9MYCO</name>
<dbReference type="InterPro" id="IPR053148">
    <property type="entry name" value="PD-DEXK-like_domain"/>
</dbReference>
<gene>
    <name evidence="2" type="ORF">M5I08_18645</name>
</gene>
<sequence>MRGRHEPYHHVALIEKLDGADLRLRYAQAAIEDGWSRDVLLKVGDFDPSYLGQLGTYMAAVDDLLRHPNDKPTIGLLLCKTKNNVIAEYALRGYAPIGVAEWKTAITESLPAELESSLPAVEELEAELADEPGSVAHEGEDQ</sequence>
<reference evidence="2" key="1">
    <citation type="submission" date="2022-05" db="EMBL/GenBank/DDBJ databases">
        <title>A methanotrophic Mycobacterium dominates a cave microbial ecosystem.</title>
        <authorList>
            <person name="Van Spanning R.J.M."/>
            <person name="Guan Q."/>
            <person name="Melkonian C."/>
            <person name="Gallant J."/>
            <person name="Polerecky L."/>
            <person name="Flot J.-F."/>
            <person name="Brandt B.W."/>
            <person name="Braster M."/>
            <person name="Iturbe Espinoza P."/>
            <person name="Aerts J."/>
            <person name="Meima-Franke M."/>
            <person name="Piersma S.R."/>
            <person name="Bunduc C."/>
            <person name="Ummels R."/>
            <person name="Pain A."/>
            <person name="Fleming E.J."/>
            <person name="van der Wel N."/>
            <person name="Gherman V.D."/>
            <person name="Sarbu S.M."/>
            <person name="Bodelier P.L.E."/>
            <person name="Bitter W."/>
        </authorList>
    </citation>
    <scope>NUCLEOTIDE SEQUENCE</scope>
    <source>
        <strain evidence="2">Sulfur Cave</strain>
    </source>
</reference>
<evidence type="ECO:0000313" key="2">
    <source>
        <dbReference type="EMBL" id="UQX10186.1"/>
    </source>
</evidence>
<accession>A0ABY4QJL5</accession>
<dbReference type="PANTHER" id="PTHR30547:SF0">
    <property type="entry name" value="BLR8175 PROTEIN"/>
    <property type="match status" value="1"/>
</dbReference>
<dbReference type="RefSeq" id="WP_249762895.1">
    <property type="nucleotide sequence ID" value="NZ_CAJUXY010000001.1"/>
</dbReference>
<organism evidence="2 3">
    <name type="scientific">Candidatus Mycobacterium methanotrophicum</name>
    <dbReference type="NCBI Taxonomy" id="2943498"/>
    <lineage>
        <taxon>Bacteria</taxon>
        <taxon>Bacillati</taxon>
        <taxon>Actinomycetota</taxon>
        <taxon>Actinomycetes</taxon>
        <taxon>Mycobacteriales</taxon>
        <taxon>Mycobacteriaceae</taxon>
        <taxon>Mycobacterium</taxon>
    </lineage>
</organism>
<dbReference type="Pfam" id="PF06250">
    <property type="entry name" value="YhcG_C"/>
    <property type="match status" value="1"/>
</dbReference>
<feature type="domain" description="YhcG PDDEXK nuclease" evidence="1">
    <location>
        <begin position="41"/>
        <end position="119"/>
    </location>
</feature>